<feature type="non-terminal residue" evidence="1">
    <location>
        <position position="66"/>
    </location>
</feature>
<accession>A0ABD0N6R3</accession>
<evidence type="ECO:0000313" key="2">
    <source>
        <dbReference type="Proteomes" id="UP001529510"/>
    </source>
</evidence>
<organism evidence="1 2">
    <name type="scientific">Cirrhinus mrigala</name>
    <name type="common">Mrigala</name>
    <dbReference type="NCBI Taxonomy" id="683832"/>
    <lineage>
        <taxon>Eukaryota</taxon>
        <taxon>Metazoa</taxon>
        <taxon>Chordata</taxon>
        <taxon>Craniata</taxon>
        <taxon>Vertebrata</taxon>
        <taxon>Euteleostomi</taxon>
        <taxon>Actinopterygii</taxon>
        <taxon>Neopterygii</taxon>
        <taxon>Teleostei</taxon>
        <taxon>Ostariophysi</taxon>
        <taxon>Cypriniformes</taxon>
        <taxon>Cyprinidae</taxon>
        <taxon>Labeoninae</taxon>
        <taxon>Labeonini</taxon>
        <taxon>Cirrhinus</taxon>
    </lineage>
</organism>
<dbReference type="Proteomes" id="UP001529510">
    <property type="component" value="Unassembled WGS sequence"/>
</dbReference>
<proteinExistence type="predicted"/>
<sequence>CACDVPRKSADYRRQKEIRSNHKHAAAAADMCLFRPASRPETRSARCLLTGSTSATAAHLTAPDPA</sequence>
<reference evidence="1 2" key="1">
    <citation type="submission" date="2024-05" db="EMBL/GenBank/DDBJ databases">
        <title>Genome sequencing and assembly of Indian major carp, Cirrhinus mrigala (Hamilton, 1822).</title>
        <authorList>
            <person name="Mohindra V."/>
            <person name="Chowdhury L.M."/>
            <person name="Lal K."/>
            <person name="Jena J.K."/>
        </authorList>
    </citation>
    <scope>NUCLEOTIDE SEQUENCE [LARGE SCALE GENOMIC DNA]</scope>
    <source>
        <strain evidence="1">CM1030</strain>
        <tissue evidence="1">Blood</tissue>
    </source>
</reference>
<dbReference type="AlphaFoldDB" id="A0ABD0N6R3"/>
<protein>
    <submittedName>
        <fullName evidence="1">Uncharacterized protein</fullName>
    </submittedName>
</protein>
<keyword evidence="2" id="KW-1185">Reference proteome</keyword>
<gene>
    <name evidence="1" type="ORF">M9458_048534</name>
</gene>
<name>A0ABD0N6R3_CIRMR</name>
<feature type="non-terminal residue" evidence="1">
    <location>
        <position position="1"/>
    </location>
</feature>
<evidence type="ECO:0000313" key="1">
    <source>
        <dbReference type="EMBL" id="KAL0157288.1"/>
    </source>
</evidence>
<dbReference type="EMBL" id="JAMKFB020000024">
    <property type="protein sequence ID" value="KAL0157288.1"/>
    <property type="molecule type" value="Genomic_DNA"/>
</dbReference>
<comment type="caution">
    <text evidence="1">The sequence shown here is derived from an EMBL/GenBank/DDBJ whole genome shotgun (WGS) entry which is preliminary data.</text>
</comment>